<dbReference type="PROSITE" id="PS51257">
    <property type="entry name" value="PROKAR_LIPOPROTEIN"/>
    <property type="match status" value="1"/>
</dbReference>
<dbReference type="Proteomes" id="UP000009080">
    <property type="component" value="Chromosome"/>
</dbReference>
<dbReference type="InterPro" id="IPR011460">
    <property type="entry name" value="Lcl_C"/>
</dbReference>
<evidence type="ECO:0000313" key="3">
    <source>
        <dbReference type="EMBL" id="ACR13790.1"/>
    </source>
</evidence>
<feature type="signal peptide" evidence="1">
    <location>
        <begin position="1"/>
        <end position="18"/>
    </location>
</feature>
<protein>
    <submittedName>
        <fullName evidence="3">Lipoprotein</fullName>
    </submittedName>
</protein>
<evidence type="ECO:0000259" key="2">
    <source>
        <dbReference type="Pfam" id="PF07603"/>
    </source>
</evidence>
<organism evidence="3 4">
    <name type="scientific">Teredinibacter turnerae (strain ATCC 39867 / T7901)</name>
    <dbReference type="NCBI Taxonomy" id="377629"/>
    <lineage>
        <taxon>Bacteria</taxon>
        <taxon>Pseudomonadati</taxon>
        <taxon>Pseudomonadota</taxon>
        <taxon>Gammaproteobacteria</taxon>
        <taxon>Cellvibrionales</taxon>
        <taxon>Cellvibrionaceae</taxon>
        <taxon>Teredinibacter</taxon>
    </lineage>
</organism>
<dbReference type="OrthoDB" id="9805202at2"/>
<reference evidence="3 4" key="1">
    <citation type="journal article" date="2009" name="PLoS ONE">
        <title>The complete genome of Teredinibacter turnerae T7901: an intracellular endosymbiont of marine wood-boring bivalves (shipworms).</title>
        <authorList>
            <person name="Yang J.C."/>
            <person name="Madupu R."/>
            <person name="Durkin A.S."/>
            <person name="Ekborg N.A."/>
            <person name="Pedamallu C.S."/>
            <person name="Hostetler J.B."/>
            <person name="Radune D."/>
            <person name="Toms B.S."/>
            <person name="Henrissat B."/>
            <person name="Coutinho P.M."/>
            <person name="Schwarz S."/>
            <person name="Field L."/>
            <person name="Trindade-Silva A.E."/>
            <person name="Soares C.A.G."/>
            <person name="Elshahawi S."/>
            <person name="Hanora A."/>
            <person name="Schmidt E.W."/>
            <person name="Haygood M.G."/>
            <person name="Posfai J."/>
            <person name="Benner J."/>
            <person name="Madinger C."/>
            <person name="Nove J."/>
            <person name="Anton B."/>
            <person name="Chaudhary K."/>
            <person name="Foster J."/>
            <person name="Holman A."/>
            <person name="Kumar S."/>
            <person name="Lessard P.A."/>
            <person name="Luyten Y.A."/>
            <person name="Slatko B."/>
            <person name="Wood N."/>
            <person name="Wu B."/>
            <person name="Teplitski M."/>
            <person name="Mougous J.D."/>
            <person name="Ward N."/>
            <person name="Eisen J.A."/>
            <person name="Badger J.H."/>
            <person name="Distel D.L."/>
        </authorList>
    </citation>
    <scope>NUCLEOTIDE SEQUENCE [LARGE SCALE GENOMIC DNA]</scope>
    <source>
        <strain evidence="4">ATCC 39867 / T7901</strain>
    </source>
</reference>
<evidence type="ECO:0000256" key="1">
    <source>
        <dbReference type="SAM" id="SignalP"/>
    </source>
</evidence>
<dbReference type="HOGENOM" id="CLU_073079_0_0_6"/>
<dbReference type="KEGG" id="ttu:TERTU_3801"/>
<keyword evidence="3" id="KW-0449">Lipoprotein</keyword>
<dbReference type="EMBL" id="CP001614">
    <property type="protein sequence ID" value="ACR13790.1"/>
    <property type="molecule type" value="Genomic_DNA"/>
</dbReference>
<name>C5BSV6_TERTT</name>
<dbReference type="Pfam" id="PF07603">
    <property type="entry name" value="Lcl_C"/>
    <property type="match status" value="1"/>
</dbReference>
<feature type="domain" description="Lcl C-terminal" evidence="2">
    <location>
        <begin position="114"/>
        <end position="274"/>
    </location>
</feature>
<feature type="chain" id="PRO_5002946650" evidence="1">
    <location>
        <begin position="19"/>
        <end position="280"/>
    </location>
</feature>
<dbReference type="PANTHER" id="PTHR35812:SF1">
    <property type="entry name" value="LIPOPROTEIN"/>
    <property type="match status" value="1"/>
</dbReference>
<dbReference type="AlphaFoldDB" id="C5BSV6"/>
<sequence>MKTLPTLGLLFSAGVLLAACQPEPGPDLTASQRKLNDTGITWGGNYPKDINQDCSAVINAEKLPEGDLAQGDILAQQDCMRGRDTLYGSDNGFSYSKISSTGKTLSESAKEWHCVRDNVSGLMWEAKVSADDQNGNGGLHDADDRFTWYSGQVAANGGAVGEWNQKYDQCAGYNKSSPATYCNTGEFVERVNAAGLCGYTDWRLPSLQELQSLVNFGVSRPAVDGEFFSHTQNDFYWSSSPVVGKPTSAWAVSFQFGYSAPLQRNNSRFVRLVRDAPSSP</sequence>
<dbReference type="eggNOG" id="COG5276">
    <property type="taxonomic scope" value="Bacteria"/>
</dbReference>
<evidence type="ECO:0000313" key="4">
    <source>
        <dbReference type="Proteomes" id="UP000009080"/>
    </source>
</evidence>
<dbReference type="STRING" id="377629.TERTU_3801"/>
<keyword evidence="1" id="KW-0732">Signal</keyword>
<accession>C5BSV6</accession>
<dbReference type="RefSeq" id="WP_015819905.1">
    <property type="nucleotide sequence ID" value="NC_012997.1"/>
</dbReference>
<gene>
    <name evidence="3" type="ordered locus">TERTU_3801</name>
</gene>
<dbReference type="PANTHER" id="PTHR35812">
    <property type="entry name" value="LIPOPROTEIN"/>
    <property type="match status" value="1"/>
</dbReference>
<proteinExistence type="predicted"/>
<keyword evidence="4" id="KW-1185">Reference proteome</keyword>